<dbReference type="InterPro" id="IPR012675">
    <property type="entry name" value="Beta-grasp_dom_sf"/>
</dbReference>
<dbReference type="InterPro" id="IPR001041">
    <property type="entry name" value="2Fe-2S_ferredoxin-type"/>
</dbReference>
<evidence type="ECO:0000259" key="9">
    <source>
        <dbReference type="PROSITE" id="PS51085"/>
    </source>
</evidence>
<dbReference type="InterPro" id="IPR036010">
    <property type="entry name" value="2Fe-2S_ferredoxin-like_sf"/>
</dbReference>
<evidence type="ECO:0000256" key="4">
    <source>
        <dbReference type="ARBA" id="ARBA00022714"/>
    </source>
</evidence>
<keyword evidence="12" id="KW-1185">Reference proteome</keyword>
<dbReference type="Pfam" id="PF00111">
    <property type="entry name" value="Fer2"/>
    <property type="match status" value="1"/>
</dbReference>
<name>A0A6I3XDE7_9BURK</name>
<evidence type="ECO:0000256" key="8">
    <source>
        <dbReference type="ARBA" id="ARBA00023014"/>
    </source>
</evidence>
<evidence type="ECO:0000256" key="6">
    <source>
        <dbReference type="ARBA" id="ARBA00023002"/>
    </source>
</evidence>
<evidence type="ECO:0000259" key="10">
    <source>
        <dbReference type="PROSITE" id="PS51384"/>
    </source>
</evidence>
<dbReference type="CDD" id="cd06185">
    <property type="entry name" value="PDR_like"/>
    <property type="match status" value="1"/>
</dbReference>
<dbReference type="Gene3D" id="3.40.50.80">
    <property type="entry name" value="Nucleotide-binding domain of ferredoxin-NADP reductase (FNR) module"/>
    <property type="match status" value="1"/>
</dbReference>
<dbReference type="Gene3D" id="3.10.20.30">
    <property type="match status" value="1"/>
</dbReference>
<keyword evidence="5" id="KW-0479">Metal-binding</keyword>
<dbReference type="PANTHER" id="PTHR47354:SF1">
    <property type="entry name" value="CARNITINE MONOOXYGENASE REDUCTASE SUBUNIT"/>
    <property type="match status" value="1"/>
</dbReference>
<dbReference type="GO" id="GO:0051537">
    <property type="term" value="F:2 iron, 2 sulfur cluster binding"/>
    <property type="evidence" value="ECO:0007669"/>
    <property type="project" value="UniProtKB-KW"/>
</dbReference>
<dbReference type="SUPFAM" id="SSF63380">
    <property type="entry name" value="Riboflavin synthase domain-like"/>
    <property type="match status" value="1"/>
</dbReference>
<evidence type="ECO:0000313" key="12">
    <source>
        <dbReference type="Proteomes" id="UP000431684"/>
    </source>
</evidence>
<dbReference type="SUPFAM" id="SSF52343">
    <property type="entry name" value="Ferredoxin reductase-like, C-terminal NADP-linked domain"/>
    <property type="match status" value="1"/>
</dbReference>
<reference evidence="11 12" key="1">
    <citation type="submission" date="2019-11" db="EMBL/GenBank/DDBJ databases">
        <title>Draft Genome Sequences of Six Type Strains of the Genus Massilia.</title>
        <authorList>
            <person name="Miess H."/>
            <person name="Frediansyah A."/>
            <person name="Goeker M."/>
            <person name="Gross H."/>
        </authorList>
    </citation>
    <scope>NUCLEOTIDE SEQUENCE [LARGE SCALE GENOMIC DNA]</scope>
    <source>
        <strain evidence="11 12">DSM 17513</strain>
    </source>
</reference>
<dbReference type="PRINTS" id="PR00409">
    <property type="entry name" value="PHDIOXRDTASE"/>
</dbReference>
<dbReference type="CDD" id="cd00207">
    <property type="entry name" value="fer2"/>
    <property type="match status" value="1"/>
</dbReference>
<accession>A0A6I3XDE7</accession>
<dbReference type="InterPro" id="IPR006058">
    <property type="entry name" value="2Fe2S_fd_BS"/>
</dbReference>
<keyword evidence="6" id="KW-0560">Oxidoreductase</keyword>
<keyword evidence="7" id="KW-0408">Iron</keyword>
<keyword evidence="8" id="KW-0411">Iron-sulfur</keyword>
<dbReference type="Gene3D" id="2.40.30.10">
    <property type="entry name" value="Translation factors"/>
    <property type="match status" value="1"/>
</dbReference>
<dbReference type="PROSITE" id="PS51384">
    <property type="entry name" value="FAD_FR"/>
    <property type="match status" value="1"/>
</dbReference>
<dbReference type="PROSITE" id="PS00197">
    <property type="entry name" value="2FE2S_FER_1"/>
    <property type="match status" value="1"/>
</dbReference>
<evidence type="ECO:0000256" key="5">
    <source>
        <dbReference type="ARBA" id="ARBA00022723"/>
    </source>
</evidence>
<dbReference type="GO" id="GO:0016491">
    <property type="term" value="F:oxidoreductase activity"/>
    <property type="evidence" value="ECO:0007669"/>
    <property type="project" value="UniProtKB-KW"/>
</dbReference>
<protein>
    <submittedName>
        <fullName evidence="11">2Fe-2S iron-sulfur cluster binding domain-containing protein</fullName>
    </submittedName>
</protein>
<dbReference type="InterPro" id="IPR039261">
    <property type="entry name" value="FNR_nucleotide-bd"/>
</dbReference>
<dbReference type="Pfam" id="PF22290">
    <property type="entry name" value="DmmA-like_N"/>
    <property type="match status" value="1"/>
</dbReference>
<keyword evidence="4" id="KW-0001">2Fe-2S</keyword>
<gene>
    <name evidence="11" type="ORF">GJV26_01855</name>
</gene>
<dbReference type="InterPro" id="IPR054582">
    <property type="entry name" value="DmmA-like_N"/>
</dbReference>
<proteinExistence type="predicted"/>
<keyword evidence="2" id="KW-0285">Flavoprotein</keyword>
<dbReference type="Proteomes" id="UP000431684">
    <property type="component" value="Unassembled WGS sequence"/>
</dbReference>
<organism evidence="11 12">
    <name type="scientific">Pseudoduganella dura</name>
    <dbReference type="NCBI Taxonomy" id="321982"/>
    <lineage>
        <taxon>Bacteria</taxon>
        <taxon>Pseudomonadati</taxon>
        <taxon>Pseudomonadota</taxon>
        <taxon>Betaproteobacteria</taxon>
        <taxon>Burkholderiales</taxon>
        <taxon>Oxalobacteraceae</taxon>
        <taxon>Telluria group</taxon>
        <taxon>Pseudoduganella</taxon>
    </lineage>
</organism>
<dbReference type="AlphaFoldDB" id="A0A6I3XDE7"/>
<comment type="cofactor">
    <cofactor evidence="1">
        <name>FMN</name>
        <dbReference type="ChEBI" id="CHEBI:58210"/>
    </cofactor>
</comment>
<dbReference type="SUPFAM" id="SSF54292">
    <property type="entry name" value="2Fe-2S ferredoxin-like"/>
    <property type="match status" value="1"/>
</dbReference>
<evidence type="ECO:0000256" key="2">
    <source>
        <dbReference type="ARBA" id="ARBA00022630"/>
    </source>
</evidence>
<dbReference type="EMBL" id="WNWM01000002">
    <property type="protein sequence ID" value="MUI11242.1"/>
    <property type="molecule type" value="Genomic_DNA"/>
</dbReference>
<feature type="domain" description="FAD-binding FR-type" evidence="10">
    <location>
        <begin position="2"/>
        <end position="104"/>
    </location>
</feature>
<evidence type="ECO:0000256" key="7">
    <source>
        <dbReference type="ARBA" id="ARBA00023004"/>
    </source>
</evidence>
<dbReference type="PANTHER" id="PTHR47354">
    <property type="entry name" value="NADH OXIDOREDUCTASE HCR"/>
    <property type="match status" value="1"/>
</dbReference>
<dbReference type="OrthoDB" id="544091at2"/>
<dbReference type="InterPro" id="IPR050415">
    <property type="entry name" value="MRET"/>
</dbReference>
<keyword evidence="3" id="KW-0288">FMN</keyword>
<feature type="domain" description="2Fe-2S ferredoxin-type" evidence="9">
    <location>
        <begin position="234"/>
        <end position="319"/>
    </location>
</feature>
<dbReference type="InterPro" id="IPR017927">
    <property type="entry name" value="FAD-bd_FR_type"/>
</dbReference>
<evidence type="ECO:0000256" key="3">
    <source>
        <dbReference type="ARBA" id="ARBA00022643"/>
    </source>
</evidence>
<comment type="caution">
    <text evidence="11">The sequence shown here is derived from an EMBL/GenBank/DDBJ whole genome shotgun (WGS) entry which is preliminary data.</text>
</comment>
<evidence type="ECO:0000313" key="11">
    <source>
        <dbReference type="EMBL" id="MUI11242.1"/>
    </source>
</evidence>
<sequence>MSDTFAVKVARKTCEADGICSYELVSADGTPLPPFTAGAHIDVHVGDGIVRQYSLCNAPHETHRYLIGVLREPASRGGSSAMHDRIAEGAEFQVSMPRNHFGLADGPHHSVLFAGGIGITPLLAMAEHLHARGLPFTLHYSVRSAARAAFRQRLEATPFASCVRLHIDEEGTRLDVAAALPDCPPGTHLYVCGPAGYIDHVLATARMLGWSDDRLHREYFGAAPVANEEGERAFDVRVASTGCTYTVPPGRTVVQVLADHGVDVPVSCEQGVCGTCLTRVLDGVPEHRDLYQTEEEQAANDQFTPCCSRAKSALLVLDL</sequence>
<dbReference type="InterPro" id="IPR017938">
    <property type="entry name" value="Riboflavin_synthase-like_b-brl"/>
</dbReference>
<dbReference type="GO" id="GO:0046872">
    <property type="term" value="F:metal ion binding"/>
    <property type="evidence" value="ECO:0007669"/>
    <property type="project" value="UniProtKB-KW"/>
</dbReference>
<dbReference type="PROSITE" id="PS51085">
    <property type="entry name" value="2FE2S_FER_2"/>
    <property type="match status" value="1"/>
</dbReference>
<evidence type="ECO:0000256" key="1">
    <source>
        <dbReference type="ARBA" id="ARBA00001917"/>
    </source>
</evidence>